<dbReference type="InterPro" id="IPR035952">
    <property type="entry name" value="Rhomboid-like_sf"/>
</dbReference>
<feature type="domain" description="Peptidase S54 rhomboid" evidence="7">
    <location>
        <begin position="78"/>
        <end position="136"/>
    </location>
</feature>
<accession>A0A2P5XXH9</accession>
<evidence type="ECO:0000313" key="8">
    <source>
        <dbReference type="EMBL" id="PPS08043.1"/>
    </source>
</evidence>
<evidence type="ECO:0000256" key="6">
    <source>
        <dbReference type="SAM" id="MobiDB-lite"/>
    </source>
</evidence>
<dbReference type="PANTHER" id="PTHR43731">
    <property type="entry name" value="RHOMBOID PROTEASE"/>
    <property type="match status" value="1"/>
</dbReference>
<dbReference type="InterPro" id="IPR050925">
    <property type="entry name" value="Rhomboid_protease_S54"/>
</dbReference>
<dbReference type="InterPro" id="IPR022764">
    <property type="entry name" value="Peptidase_S54_rhomboid_dom"/>
</dbReference>
<reference evidence="8 9" key="1">
    <citation type="submission" date="2015-01" db="EMBL/GenBank/DDBJ databases">
        <title>Genome of allotetraploid Gossypium barbadense reveals genomic plasticity and fiber elongation in cotton evolution.</title>
        <authorList>
            <person name="Chen X."/>
            <person name="Liu X."/>
            <person name="Zhao B."/>
            <person name="Zheng H."/>
            <person name="Hu Y."/>
            <person name="Lu G."/>
            <person name="Yang C."/>
            <person name="Chen J."/>
            <person name="Shan C."/>
            <person name="Zhang L."/>
            <person name="Zhou Y."/>
            <person name="Wang L."/>
            <person name="Guo W."/>
            <person name="Bai Y."/>
            <person name="Ruan J."/>
            <person name="Shangguan X."/>
            <person name="Mao Y."/>
            <person name="Jiang J."/>
            <person name="Zhu Y."/>
            <person name="Lei J."/>
            <person name="Kang H."/>
            <person name="Chen S."/>
            <person name="He X."/>
            <person name="Wang R."/>
            <person name="Wang Y."/>
            <person name="Chen J."/>
            <person name="Wang L."/>
            <person name="Yu S."/>
            <person name="Wang B."/>
            <person name="Wei J."/>
            <person name="Song S."/>
            <person name="Lu X."/>
            <person name="Gao Z."/>
            <person name="Gu W."/>
            <person name="Deng X."/>
            <person name="Ma D."/>
            <person name="Wang S."/>
            <person name="Liang W."/>
            <person name="Fang L."/>
            <person name="Cai C."/>
            <person name="Zhu X."/>
            <person name="Zhou B."/>
            <person name="Zhang Y."/>
            <person name="Chen Z."/>
            <person name="Xu S."/>
            <person name="Zhu R."/>
            <person name="Wang S."/>
            <person name="Zhang T."/>
            <person name="Zhao G."/>
        </authorList>
    </citation>
    <scope>NUCLEOTIDE SEQUENCE [LARGE SCALE GENOMIC DNA]</scope>
    <source>
        <strain evidence="9">cv. Xinhai21</strain>
        <tissue evidence="8">Leaf</tissue>
    </source>
</reference>
<dbReference type="OrthoDB" id="10526314at2759"/>
<dbReference type="Proteomes" id="UP000239757">
    <property type="component" value="Unassembled WGS sequence"/>
</dbReference>
<proteinExistence type="inferred from homology"/>
<evidence type="ECO:0000259" key="7">
    <source>
        <dbReference type="Pfam" id="PF01694"/>
    </source>
</evidence>
<name>A0A2P5XXH9_GOSBA</name>
<evidence type="ECO:0000256" key="3">
    <source>
        <dbReference type="ARBA" id="ARBA00022692"/>
    </source>
</evidence>
<dbReference type="EMBL" id="KZ664069">
    <property type="protein sequence ID" value="PPS08043.1"/>
    <property type="molecule type" value="Genomic_DNA"/>
</dbReference>
<evidence type="ECO:0000256" key="4">
    <source>
        <dbReference type="ARBA" id="ARBA00022989"/>
    </source>
</evidence>
<dbReference type="Pfam" id="PF01694">
    <property type="entry name" value="Rhomboid"/>
    <property type="match status" value="1"/>
</dbReference>
<dbReference type="PANTHER" id="PTHR43731:SF26">
    <property type="entry name" value="RHOMBOID-LIKE PROTEIN 10, CHLOROPLASTIC"/>
    <property type="match status" value="1"/>
</dbReference>
<organism evidence="8 9">
    <name type="scientific">Gossypium barbadense</name>
    <name type="common">Sea Island cotton</name>
    <name type="synonym">Hibiscus barbadensis</name>
    <dbReference type="NCBI Taxonomy" id="3634"/>
    <lineage>
        <taxon>Eukaryota</taxon>
        <taxon>Viridiplantae</taxon>
        <taxon>Streptophyta</taxon>
        <taxon>Embryophyta</taxon>
        <taxon>Tracheophyta</taxon>
        <taxon>Spermatophyta</taxon>
        <taxon>Magnoliopsida</taxon>
        <taxon>eudicotyledons</taxon>
        <taxon>Gunneridae</taxon>
        <taxon>Pentapetalae</taxon>
        <taxon>rosids</taxon>
        <taxon>malvids</taxon>
        <taxon>Malvales</taxon>
        <taxon>Malvaceae</taxon>
        <taxon>Malvoideae</taxon>
        <taxon>Gossypium</taxon>
    </lineage>
</organism>
<dbReference type="GO" id="GO:0031969">
    <property type="term" value="C:chloroplast membrane"/>
    <property type="evidence" value="ECO:0007669"/>
    <property type="project" value="TreeGrafter"/>
</dbReference>
<comment type="subcellular location">
    <subcellularLocation>
        <location evidence="1">Membrane</location>
        <topology evidence="1">Multi-pass membrane protein</topology>
    </subcellularLocation>
</comment>
<evidence type="ECO:0000256" key="5">
    <source>
        <dbReference type="ARBA" id="ARBA00023136"/>
    </source>
</evidence>
<keyword evidence="5" id="KW-0472">Membrane</keyword>
<evidence type="ECO:0000256" key="2">
    <source>
        <dbReference type="ARBA" id="ARBA00009045"/>
    </source>
</evidence>
<sequence>MGSAVPHYHSCFSPSPAPPRVPPLPSRKLVAAASYWFFQAPAVGLLKQSGSQQIQKDKTLPLEECLTLLGVQSSLTKREIWRLATSSLLHANIGRRMVNCYSLNSDGPTMENLSGPRRFLVVYFTSALSSVVSTVLKRTFLNASNAFAPAFQRLVVMNVDHAGYWANV</sequence>
<evidence type="ECO:0000256" key="1">
    <source>
        <dbReference type="ARBA" id="ARBA00004141"/>
    </source>
</evidence>
<dbReference type="SUPFAM" id="SSF144091">
    <property type="entry name" value="Rhomboid-like"/>
    <property type="match status" value="1"/>
</dbReference>
<keyword evidence="3" id="KW-0812">Transmembrane</keyword>
<evidence type="ECO:0000313" key="9">
    <source>
        <dbReference type="Proteomes" id="UP000239757"/>
    </source>
</evidence>
<dbReference type="GO" id="GO:0004252">
    <property type="term" value="F:serine-type endopeptidase activity"/>
    <property type="evidence" value="ECO:0007669"/>
    <property type="project" value="InterPro"/>
</dbReference>
<gene>
    <name evidence="8" type="ORF">GOBAR_AA12588</name>
</gene>
<comment type="similarity">
    <text evidence="2">Belongs to the peptidase S54 family.</text>
</comment>
<dbReference type="Gene3D" id="1.20.1540.10">
    <property type="entry name" value="Rhomboid-like"/>
    <property type="match status" value="1"/>
</dbReference>
<dbReference type="AlphaFoldDB" id="A0A2P5XXH9"/>
<feature type="region of interest" description="Disordered" evidence="6">
    <location>
        <begin position="1"/>
        <end position="20"/>
    </location>
</feature>
<keyword evidence="4" id="KW-1133">Transmembrane helix</keyword>
<protein>
    <recommendedName>
        <fullName evidence="7">Peptidase S54 rhomboid domain-containing protein</fullName>
    </recommendedName>
</protein>